<evidence type="ECO:0000259" key="14">
    <source>
        <dbReference type="PROSITE" id="PS51103"/>
    </source>
</evidence>
<evidence type="ECO:0000256" key="9">
    <source>
        <dbReference type="ARBA" id="ARBA00022989"/>
    </source>
</evidence>
<keyword evidence="9 12" id="KW-1133">Transmembrane helix</keyword>
<evidence type="ECO:0000256" key="12">
    <source>
        <dbReference type="SAM" id="Phobius"/>
    </source>
</evidence>
<feature type="transmembrane region" description="Helical" evidence="12">
    <location>
        <begin position="200"/>
        <end position="221"/>
    </location>
</feature>
<evidence type="ECO:0000256" key="3">
    <source>
        <dbReference type="ARBA" id="ARBA00022475"/>
    </source>
</evidence>
<dbReference type="GO" id="GO:0008982">
    <property type="term" value="F:protein-N(PI)-phosphohistidine-sugar phosphotransferase activity"/>
    <property type="evidence" value="ECO:0007669"/>
    <property type="project" value="InterPro"/>
</dbReference>
<evidence type="ECO:0000256" key="6">
    <source>
        <dbReference type="ARBA" id="ARBA00022683"/>
    </source>
</evidence>
<dbReference type="PANTHER" id="PTHR30009:SF12">
    <property type="entry name" value="PHOSPHOTRANSFERASE IIC COMPONENT GLVC"/>
    <property type="match status" value="1"/>
</dbReference>
<dbReference type="PROSITE" id="PS01035">
    <property type="entry name" value="PTS_EIIB_TYPE_1_CYS"/>
    <property type="match status" value="1"/>
</dbReference>
<gene>
    <name evidence="15" type="primary">malP_2</name>
    <name evidence="15" type="ORF">CKJAJONC_00994</name>
</gene>
<feature type="transmembrane region" description="Helical" evidence="12">
    <location>
        <begin position="233"/>
        <end position="254"/>
    </location>
</feature>
<feature type="domain" description="PTS EIIC type-1" evidence="14">
    <location>
        <begin position="1"/>
        <end position="419"/>
    </location>
</feature>
<evidence type="ECO:0000313" key="16">
    <source>
        <dbReference type="Proteomes" id="UP000368032"/>
    </source>
</evidence>
<evidence type="ECO:0000256" key="4">
    <source>
        <dbReference type="ARBA" id="ARBA00022597"/>
    </source>
</evidence>
<keyword evidence="7 12" id="KW-0812">Transmembrane</keyword>
<feature type="transmembrane region" description="Helical" evidence="12">
    <location>
        <begin position="164"/>
        <end position="194"/>
    </location>
</feature>
<feature type="transmembrane region" description="Helical" evidence="12">
    <location>
        <begin position="12"/>
        <end position="38"/>
    </location>
</feature>
<feature type="transmembrane region" description="Helical" evidence="12">
    <location>
        <begin position="274"/>
        <end position="297"/>
    </location>
</feature>
<keyword evidence="2" id="KW-0813">Transport</keyword>
<evidence type="ECO:0000256" key="8">
    <source>
        <dbReference type="ARBA" id="ARBA00022777"/>
    </source>
</evidence>
<dbReference type="NCBIfam" id="TIGR00826">
    <property type="entry name" value="EIIB_glc"/>
    <property type="match status" value="1"/>
</dbReference>
<dbReference type="EMBL" id="CABWIF010000060">
    <property type="protein sequence ID" value="VWM04933.1"/>
    <property type="molecule type" value="Genomic_DNA"/>
</dbReference>
<dbReference type="RefSeq" id="WP_152068625.1">
    <property type="nucleotide sequence ID" value="NZ_CABWIF010000060.1"/>
</dbReference>
<dbReference type="AlphaFoldDB" id="A0A5K1JJX4"/>
<dbReference type="InterPro" id="IPR050429">
    <property type="entry name" value="PTS_Glucose_EIICBA"/>
</dbReference>
<keyword evidence="6" id="KW-0598">Phosphotransferase system</keyword>
<dbReference type="PROSITE" id="PS51103">
    <property type="entry name" value="PTS_EIIC_TYPE_1"/>
    <property type="match status" value="1"/>
</dbReference>
<protein>
    <submittedName>
        <fullName evidence="15">PTS system maltose-specific EIICB component</fullName>
    </submittedName>
</protein>
<feature type="transmembrane region" description="Helical" evidence="12">
    <location>
        <begin position="91"/>
        <end position="109"/>
    </location>
</feature>
<feature type="transmembrane region" description="Helical" evidence="12">
    <location>
        <begin position="129"/>
        <end position="152"/>
    </location>
</feature>
<evidence type="ECO:0000256" key="5">
    <source>
        <dbReference type="ARBA" id="ARBA00022679"/>
    </source>
</evidence>
<evidence type="ECO:0000313" key="15">
    <source>
        <dbReference type="EMBL" id="VWM04933.1"/>
    </source>
</evidence>
<dbReference type="Gene3D" id="3.30.1360.60">
    <property type="entry name" value="Glucose permease domain IIB"/>
    <property type="match status" value="1"/>
</dbReference>
<dbReference type="SUPFAM" id="SSF55604">
    <property type="entry name" value="Glucose permease domain IIB"/>
    <property type="match status" value="1"/>
</dbReference>
<dbReference type="InterPro" id="IPR013013">
    <property type="entry name" value="PTS_EIIC_1"/>
</dbReference>
<dbReference type="Proteomes" id="UP000368032">
    <property type="component" value="Unassembled WGS sequence"/>
</dbReference>
<evidence type="ECO:0000256" key="7">
    <source>
        <dbReference type="ARBA" id="ARBA00022692"/>
    </source>
</evidence>
<feature type="transmembrane region" description="Helical" evidence="12">
    <location>
        <begin position="58"/>
        <end position="79"/>
    </location>
</feature>
<feature type="transmembrane region" description="Helical" evidence="12">
    <location>
        <begin position="309"/>
        <end position="325"/>
    </location>
</feature>
<organism evidence="15 16">
    <name type="scientific">Collinsella aerofaciens</name>
    <dbReference type="NCBI Taxonomy" id="74426"/>
    <lineage>
        <taxon>Bacteria</taxon>
        <taxon>Bacillati</taxon>
        <taxon>Actinomycetota</taxon>
        <taxon>Coriobacteriia</taxon>
        <taxon>Coriobacteriales</taxon>
        <taxon>Coriobacteriaceae</taxon>
        <taxon>Collinsella</taxon>
    </lineage>
</organism>
<sequence length="536" mass="58111">MMQKIQRFGGAMYTPAILFAFSGIVVGLGTLFTTEAIFGEMATAGHLWFDCWNVLLQGGWTLFNQMPLLFCVALPISLANKQNARCCMEALAIYLTFNYFVSTILGQWGPVFGVDYSVEAGSGTGLATIASIKTLDMGIMGALIISGIATMLHNKFFDTELPEWLGVFSGSVFIYMIGFFVMVPVALIACLVWPHVQAAISAFQGFILSAGTFGVGVFAFFERVLIPTGLHHFIYTPFYYDNAAVNGGIFAAWANILPQLAADPSIALKDAAPWAAYTCPGWTKVFGSLGVAIAFYMTAKPERKQRVKALLIPVTLTAMLCGITEPLDFTFLFIAPGLFVVHCVLGALGCMAQNLLGVVGIFDGGIISMLSWDWLPLWAAHGLQYAISILVGLCFTALWVVVFRFLIVKFDFKTPGREDDDVEVELKSKADYKQKQGGAAAGKSAAQSKDDERLVLAENILDLLGGTDNIIDVTNCATRLRVNVKDKSVVAPEASFKAIGTHGLVVQGQSIQVIVGLSVPQVREKFESLLKFETLL</sequence>
<evidence type="ECO:0000256" key="2">
    <source>
        <dbReference type="ARBA" id="ARBA00022448"/>
    </source>
</evidence>
<dbReference type="GO" id="GO:0016301">
    <property type="term" value="F:kinase activity"/>
    <property type="evidence" value="ECO:0007669"/>
    <property type="project" value="UniProtKB-KW"/>
</dbReference>
<dbReference type="NCBIfam" id="TIGR02005">
    <property type="entry name" value="PTS-IIBC-alpha"/>
    <property type="match status" value="1"/>
</dbReference>
<feature type="transmembrane region" description="Helical" evidence="12">
    <location>
        <begin position="355"/>
        <end position="372"/>
    </location>
</feature>
<feature type="transmembrane region" description="Helical" evidence="12">
    <location>
        <begin position="331"/>
        <end position="348"/>
    </location>
</feature>
<keyword evidence="8" id="KW-0418">Kinase</keyword>
<dbReference type="InterPro" id="IPR018113">
    <property type="entry name" value="PTrfase_EIIB_Cys"/>
</dbReference>
<dbReference type="InterPro" id="IPR010975">
    <property type="entry name" value="PTS_IIBC_a_glc"/>
</dbReference>
<dbReference type="GO" id="GO:0005886">
    <property type="term" value="C:plasma membrane"/>
    <property type="evidence" value="ECO:0007669"/>
    <property type="project" value="UniProtKB-SubCell"/>
</dbReference>
<evidence type="ECO:0000259" key="13">
    <source>
        <dbReference type="PROSITE" id="PS51098"/>
    </source>
</evidence>
<feature type="active site" description="Phosphocysteine intermediate; for EIIB activity" evidence="11">
    <location>
        <position position="476"/>
    </location>
</feature>
<dbReference type="PROSITE" id="PS51098">
    <property type="entry name" value="PTS_EIIB_TYPE_1"/>
    <property type="match status" value="1"/>
</dbReference>
<keyword evidence="4" id="KW-0762">Sugar transport</keyword>
<dbReference type="InterPro" id="IPR036878">
    <property type="entry name" value="Glu_permease_IIB"/>
</dbReference>
<reference evidence="15 16" key="1">
    <citation type="submission" date="2019-10" db="EMBL/GenBank/DDBJ databases">
        <authorList>
            <person name="Wolf R A."/>
        </authorList>
    </citation>
    <scope>NUCLEOTIDE SEQUENCE [LARGE SCALE GENOMIC DNA]</scope>
    <source>
        <strain evidence="15">Collinsella_aerofaciens_DSM_13712</strain>
    </source>
</reference>
<evidence type="ECO:0000256" key="10">
    <source>
        <dbReference type="ARBA" id="ARBA00023136"/>
    </source>
</evidence>
<accession>A0A5K1JJX4</accession>
<dbReference type="GO" id="GO:0090563">
    <property type="term" value="F:protein-phosphocysteine-sugar phosphotransferase activity"/>
    <property type="evidence" value="ECO:0007669"/>
    <property type="project" value="TreeGrafter"/>
</dbReference>
<dbReference type="PANTHER" id="PTHR30009">
    <property type="entry name" value="CYTOCHROME C-TYPE SYNTHESIS PROTEIN AND PTS TRANSMEMBRANE COMPONENT"/>
    <property type="match status" value="1"/>
</dbReference>
<dbReference type="InterPro" id="IPR001996">
    <property type="entry name" value="PTS_IIB_1"/>
</dbReference>
<proteinExistence type="predicted"/>
<feature type="domain" description="PTS EIIB type-1" evidence="13">
    <location>
        <begin position="454"/>
        <end position="536"/>
    </location>
</feature>
<dbReference type="Pfam" id="PF00367">
    <property type="entry name" value="PTS_EIIB"/>
    <property type="match status" value="1"/>
</dbReference>
<evidence type="ECO:0000256" key="11">
    <source>
        <dbReference type="PROSITE-ProRule" id="PRU00421"/>
    </source>
</evidence>
<feature type="transmembrane region" description="Helical" evidence="12">
    <location>
        <begin position="384"/>
        <end position="407"/>
    </location>
</feature>
<dbReference type="InterPro" id="IPR003352">
    <property type="entry name" value="PTS_EIIC"/>
</dbReference>
<evidence type="ECO:0000256" key="1">
    <source>
        <dbReference type="ARBA" id="ARBA00004651"/>
    </source>
</evidence>
<dbReference type="CDD" id="cd00212">
    <property type="entry name" value="PTS_IIB_glc"/>
    <property type="match status" value="1"/>
</dbReference>
<name>A0A5K1JJX4_9ACTN</name>
<dbReference type="GO" id="GO:0009401">
    <property type="term" value="P:phosphoenolpyruvate-dependent sugar phosphotransferase system"/>
    <property type="evidence" value="ECO:0007669"/>
    <property type="project" value="UniProtKB-KW"/>
</dbReference>
<keyword evidence="3" id="KW-1003">Cell membrane</keyword>
<keyword evidence="10 12" id="KW-0472">Membrane</keyword>
<comment type="subcellular location">
    <subcellularLocation>
        <location evidence="1">Cell membrane</location>
        <topology evidence="1">Multi-pass membrane protein</topology>
    </subcellularLocation>
</comment>
<keyword evidence="5" id="KW-0808">Transferase</keyword>
<dbReference type="Pfam" id="PF02378">
    <property type="entry name" value="PTS_EIIC"/>
    <property type="match status" value="1"/>
</dbReference>